<dbReference type="OrthoDB" id="4349922at2"/>
<organism evidence="3 4">
    <name type="scientific">Sphaerotilus sulfidivorans</name>
    <dbReference type="NCBI Taxonomy" id="639200"/>
    <lineage>
        <taxon>Bacteria</taxon>
        <taxon>Pseudomonadati</taxon>
        <taxon>Pseudomonadota</taxon>
        <taxon>Betaproteobacteria</taxon>
        <taxon>Burkholderiales</taxon>
        <taxon>Sphaerotilaceae</taxon>
        <taxon>Sphaerotilus</taxon>
    </lineage>
</organism>
<dbReference type="Proteomes" id="UP000323522">
    <property type="component" value="Chromosome"/>
</dbReference>
<dbReference type="GO" id="GO:0016740">
    <property type="term" value="F:transferase activity"/>
    <property type="evidence" value="ECO:0007669"/>
    <property type="project" value="UniProtKB-KW"/>
</dbReference>
<proteinExistence type="predicted"/>
<evidence type="ECO:0000256" key="1">
    <source>
        <dbReference type="SAM" id="MobiDB-lite"/>
    </source>
</evidence>
<dbReference type="Pfam" id="PF13480">
    <property type="entry name" value="Acetyltransf_6"/>
    <property type="match status" value="1"/>
</dbReference>
<keyword evidence="3" id="KW-0808">Transferase</keyword>
<sequence>MLRTGALSPMQFPHTMPTPLNASSSTRNGLEILQGRSGFAQLAPEWRRLVETQTPAQTSPFQHPDWIGAWLASICTEPDGLRLLALRHHGELVAVLPLVPHACPLARLLPQWTMIQGPHMVLTELAGGPSRWPAMLQALLRQRTLRCSALQLPAVIHELAPAAEALPAGSTMRRVHRSESAWLDCSGDIEQALARVQRSFRQNLRRLGRRADSQGQVALEVADTPAALEEALTHFLDIEASGWKGRSGSAIRDDARLVGFYRALVRDFGARGQCRIHRLTLDGRTVAAQFALRSGRQLNLLKIGYDEAFSAIAPGHLLMMRIIERSCADPDLDRLSLVTHPSWAHLWKPQLAEVDHLTLTMPGWDGRLLGRLMQWRDQRRARTAATPDEPAASSGLPTRTQFDGT</sequence>
<protein>
    <submittedName>
        <fullName evidence="3">GNAT family N-acetyltransferase</fullName>
    </submittedName>
</protein>
<feature type="region of interest" description="Disordered" evidence="1">
    <location>
        <begin position="1"/>
        <end position="24"/>
    </location>
</feature>
<dbReference type="SUPFAM" id="SSF55729">
    <property type="entry name" value="Acyl-CoA N-acyltransferases (Nat)"/>
    <property type="match status" value="1"/>
</dbReference>
<dbReference type="InterPro" id="IPR038740">
    <property type="entry name" value="BioF2-like_GNAT_dom"/>
</dbReference>
<dbReference type="AlphaFoldDB" id="A0A5C1PZU5"/>
<name>A0A5C1PZU5_9BURK</name>
<gene>
    <name evidence="3" type="ORF">EWH46_04845</name>
</gene>
<feature type="region of interest" description="Disordered" evidence="1">
    <location>
        <begin position="379"/>
        <end position="405"/>
    </location>
</feature>
<dbReference type="EMBL" id="CP035708">
    <property type="protein sequence ID" value="QEN00176.1"/>
    <property type="molecule type" value="Genomic_DNA"/>
</dbReference>
<feature type="compositionally biased region" description="Polar residues" evidence="1">
    <location>
        <begin position="395"/>
        <end position="405"/>
    </location>
</feature>
<dbReference type="Gene3D" id="3.40.630.30">
    <property type="match status" value="1"/>
</dbReference>
<dbReference type="KEGG" id="snn:EWH46_04845"/>
<evidence type="ECO:0000313" key="4">
    <source>
        <dbReference type="Proteomes" id="UP000323522"/>
    </source>
</evidence>
<accession>A0A5C1PZU5</accession>
<evidence type="ECO:0000259" key="2">
    <source>
        <dbReference type="Pfam" id="PF13480"/>
    </source>
</evidence>
<reference evidence="3 4" key="1">
    <citation type="submission" date="2019-02" db="EMBL/GenBank/DDBJ databases">
        <title>Complete Genome Sequence and Methylome Analysis of Sphaerotilus natans subsp. sulfidivorans D-507.</title>
        <authorList>
            <person name="Fomenkov A."/>
            <person name="Gridneva E."/>
            <person name="Smolyakov D."/>
            <person name="Dubinina G."/>
            <person name="Vincze T."/>
            <person name="Grabovich M."/>
            <person name="Roberts R.J."/>
        </authorList>
    </citation>
    <scope>NUCLEOTIDE SEQUENCE [LARGE SCALE GENOMIC DNA]</scope>
    <source>
        <strain evidence="3 4">D-507</strain>
    </source>
</reference>
<dbReference type="InterPro" id="IPR016181">
    <property type="entry name" value="Acyl_CoA_acyltransferase"/>
</dbReference>
<evidence type="ECO:0000313" key="3">
    <source>
        <dbReference type="EMBL" id="QEN00176.1"/>
    </source>
</evidence>
<feature type="domain" description="BioF2-like acetyltransferase" evidence="2">
    <location>
        <begin position="198"/>
        <end position="338"/>
    </location>
</feature>